<accession>A0A0E9R7I1</accession>
<sequence>MLLLWLFTKL</sequence>
<name>A0A0E9R7I1_ANGAN</name>
<reference evidence="1" key="2">
    <citation type="journal article" date="2015" name="Fish Shellfish Immunol.">
        <title>Early steps in the European eel (Anguilla anguilla)-Vibrio vulnificus interaction in the gills: Role of the RtxA13 toxin.</title>
        <authorList>
            <person name="Callol A."/>
            <person name="Pajuelo D."/>
            <person name="Ebbesson L."/>
            <person name="Teles M."/>
            <person name="MacKenzie S."/>
            <person name="Amaro C."/>
        </authorList>
    </citation>
    <scope>NUCLEOTIDE SEQUENCE</scope>
</reference>
<evidence type="ECO:0000313" key="1">
    <source>
        <dbReference type="EMBL" id="JAH24278.1"/>
    </source>
</evidence>
<dbReference type="EMBL" id="GBXM01084299">
    <property type="protein sequence ID" value="JAH24278.1"/>
    <property type="molecule type" value="Transcribed_RNA"/>
</dbReference>
<protein>
    <submittedName>
        <fullName evidence="1">Uncharacterized protein</fullName>
    </submittedName>
</protein>
<proteinExistence type="predicted"/>
<organism evidence="1">
    <name type="scientific">Anguilla anguilla</name>
    <name type="common">European freshwater eel</name>
    <name type="synonym">Muraena anguilla</name>
    <dbReference type="NCBI Taxonomy" id="7936"/>
    <lineage>
        <taxon>Eukaryota</taxon>
        <taxon>Metazoa</taxon>
        <taxon>Chordata</taxon>
        <taxon>Craniata</taxon>
        <taxon>Vertebrata</taxon>
        <taxon>Euteleostomi</taxon>
        <taxon>Actinopterygii</taxon>
        <taxon>Neopterygii</taxon>
        <taxon>Teleostei</taxon>
        <taxon>Anguilliformes</taxon>
        <taxon>Anguillidae</taxon>
        <taxon>Anguilla</taxon>
    </lineage>
</organism>
<reference evidence="1" key="1">
    <citation type="submission" date="2014-11" db="EMBL/GenBank/DDBJ databases">
        <authorList>
            <person name="Amaro Gonzalez C."/>
        </authorList>
    </citation>
    <scope>NUCLEOTIDE SEQUENCE</scope>
</reference>